<evidence type="ECO:0000256" key="1">
    <source>
        <dbReference type="ARBA" id="ARBA00005910"/>
    </source>
</evidence>
<dbReference type="SMART" id="SM00128">
    <property type="entry name" value="IPPc"/>
    <property type="match status" value="1"/>
</dbReference>
<dbReference type="InterPro" id="IPR041611">
    <property type="entry name" value="SKICH"/>
</dbReference>
<dbReference type="EMBL" id="CAJGYM010000003">
    <property type="protein sequence ID" value="CAD6186055.1"/>
    <property type="molecule type" value="Genomic_DNA"/>
</dbReference>
<dbReference type="GO" id="GO:0048488">
    <property type="term" value="P:synaptic vesicle endocytosis"/>
    <property type="evidence" value="ECO:0007669"/>
    <property type="project" value="TreeGrafter"/>
</dbReference>
<dbReference type="InterPro" id="IPR046985">
    <property type="entry name" value="IP5"/>
</dbReference>
<dbReference type="Gene3D" id="3.60.10.10">
    <property type="entry name" value="Endonuclease/exonuclease/phosphatase"/>
    <property type="match status" value="1"/>
</dbReference>
<comment type="similarity">
    <text evidence="1">Belongs to the inositol 1,4,5-trisphosphate 5-phosphatase type II family.</text>
</comment>
<comment type="caution">
    <text evidence="3">The sequence shown here is derived from an EMBL/GenBank/DDBJ whole genome shotgun (WGS) entry which is preliminary data.</text>
</comment>
<reference evidence="3" key="1">
    <citation type="submission" date="2020-10" db="EMBL/GenBank/DDBJ databases">
        <authorList>
            <person name="Kikuchi T."/>
        </authorList>
    </citation>
    <scope>NUCLEOTIDE SEQUENCE</scope>
    <source>
        <strain evidence="3">NKZ352</strain>
    </source>
</reference>
<sequence length="390" mass="44793">MDWIVVLATFNVNMQPPSEEGVVQLLAGTPPDPHILVVGMQEVAHSETIGGAAETWQKHFVKWATKVGHLTLLTKNYQATNQISIFVRKRLVSYIKKIDFRFARNTLGGLTGHKGSIGVRIQLRNPFSLVFVNSHFIHDAAAYERRLAQYQSNRHCMFPEDSSVRATFWVGDLNFRVDHDTEEVLQMIQNGTHLSLLEKDDQLKKAQRDGEAFKKFKEQPINFRPTYRLFVGTTKHDGKRTPSWCDRILYKGEDIHPVTYNSNENVVSSDHFPMKSAPTADWDVIFEKLPTWYTSVPLIGRLQIKASYWKDRGSYRDWIGLYPATIDDCTTALHWMYVATCVQQTVDDTRYHVCEFVNLDVGKYRLGYFSAYSNCLVGLSKTFEVVEQPE</sequence>
<dbReference type="Proteomes" id="UP000835052">
    <property type="component" value="Unassembled WGS sequence"/>
</dbReference>
<organism evidence="3 4">
    <name type="scientific">Caenorhabditis auriculariae</name>
    <dbReference type="NCBI Taxonomy" id="2777116"/>
    <lineage>
        <taxon>Eukaryota</taxon>
        <taxon>Metazoa</taxon>
        <taxon>Ecdysozoa</taxon>
        <taxon>Nematoda</taxon>
        <taxon>Chromadorea</taxon>
        <taxon>Rhabditida</taxon>
        <taxon>Rhabditina</taxon>
        <taxon>Rhabditomorpha</taxon>
        <taxon>Rhabditoidea</taxon>
        <taxon>Rhabditidae</taxon>
        <taxon>Peloderinae</taxon>
        <taxon>Caenorhabditis</taxon>
    </lineage>
</organism>
<dbReference type="Pfam" id="PF17751">
    <property type="entry name" value="SKICH"/>
    <property type="match status" value="1"/>
</dbReference>
<name>A0A8S1GQZ4_9PELO</name>
<dbReference type="PANTHER" id="PTHR11200:SF295">
    <property type="entry name" value="INOSITOL POLYPHOSPHATE 5-PHOSPHATASE"/>
    <property type="match status" value="1"/>
</dbReference>
<dbReference type="GO" id="GO:0060378">
    <property type="term" value="P:regulation of brood size"/>
    <property type="evidence" value="ECO:0007669"/>
    <property type="project" value="TreeGrafter"/>
</dbReference>
<evidence type="ECO:0000313" key="3">
    <source>
        <dbReference type="EMBL" id="CAD6186055.1"/>
    </source>
</evidence>
<dbReference type="Pfam" id="PF22669">
    <property type="entry name" value="Exo_endo_phos2"/>
    <property type="match status" value="1"/>
</dbReference>
<dbReference type="Gene3D" id="2.60.40.2840">
    <property type="match status" value="1"/>
</dbReference>
<evidence type="ECO:0000259" key="2">
    <source>
        <dbReference type="SMART" id="SM00128"/>
    </source>
</evidence>
<dbReference type="InterPro" id="IPR000300">
    <property type="entry name" value="IPPc"/>
</dbReference>
<evidence type="ECO:0000313" key="4">
    <source>
        <dbReference type="Proteomes" id="UP000835052"/>
    </source>
</evidence>
<keyword evidence="4" id="KW-1185">Reference proteome</keyword>
<dbReference type="OrthoDB" id="62798at2759"/>
<proteinExistence type="inferred from homology"/>
<dbReference type="GO" id="GO:0046856">
    <property type="term" value="P:phosphatidylinositol dephosphorylation"/>
    <property type="evidence" value="ECO:0007669"/>
    <property type="project" value="InterPro"/>
</dbReference>
<dbReference type="InterPro" id="IPR036691">
    <property type="entry name" value="Endo/exonu/phosph_ase_sf"/>
</dbReference>
<gene>
    <name evidence="3" type="ORF">CAUJ_LOCUS1974</name>
</gene>
<accession>A0A8S1GQZ4</accession>
<dbReference type="PANTHER" id="PTHR11200">
    <property type="entry name" value="INOSITOL 5-PHOSPHATASE"/>
    <property type="match status" value="1"/>
</dbReference>
<protein>
    <recommendedName>
        <fullName evidence="2">Inositol polyphosphate-related phosphatase domain-containing protein</fullName>
    </recommendedName>
</protein>
<dbReference type="AlphaFoldDB" id="A0A8S1GQZ4"/>
<dbReference type="SUPFAM" id="SSF56219">
    <property type="entry name" value="DNase I-like"/>
    <property type="match status" value="1"/>
</dbReference>
<dbReference type="GO" id="GO:0004439">
    <property type="term" value="F:phosphatidylinositol-4,5-bisphosphate 5-phosphatase activity"/>
    <property type="evidence" value="ECO:0007669"/>
    <property type="project" value="TreeGrafter"/>
</dbReference>
<dbReference type="GO" id="GO:0098793">
    <property type="term" value="C:presynapse"/>
    <property type="evidence" value="ECO:0007669"/>
    <property type="project" value="GOC"/>
</dbReference>
<feature type="domain" description="Inositol polyphosphate-related phosphatase" evidence="2">
    <location>
        <begin position="1"/>
        <end position="290"/>
    </location>
</feature>